<dbReference type="NCBIfam" id="TIGR00254">
    <property type="entry name" value="GGDEF"/>
    <property type="match status" value="1"/>
</dbReference>
<dbReference type="Gene3D" id="3.30.70.270">
    <property type="match status" value="1"/>
</dbReference>
<sequence>MLFPQKPANEKERLQALYMTDLLDKKDMERLDRLTRLASTVFGVPTALITLLDRDRQWMISTNGFQLRETRRDVSFCAHAILQQGVFVVPDATADPRFFDNPLVTGEPKICFYAGCPVRLPGGTIAGTICIIDTLPRDFSPSNVNTLLDLAAVVEDELYIISMAMSDSLTGLPNRRGFYQTGEKQFAALKEQGKAFSLLYITMNNLASINEFWGHAEGDQAIKLFAASLKKSLEPGNTLARLDGNQFAVLIEHKNKADADKFLCDFQARLDDYNLHSEKPFNINYAFGVIDSTQRNFKTLLEMVTEGDLVMHSENRKMSSKIG</sequence>
<dbReference type="InterPro" id="IPR043128">
    <property type="entry name" value="Rev_trsase/Diguanyl_cyclase"/>
</dbReference>
<feature type="domain" description="GGDEF" evidence="1">
    <location>
        <begin position="194"/>
        <end position="323"/>
    </location>
</feature>
<dbReference type="InterPro" id="IPR000160">
    <property type="entry name" value="GGDEF_dom"/>
</dbReference>
<dbReference type="GO" id="GO:0052621">
    <property type="term" value="F:diguanylate cyclase activity"/>
    <property type="evidence" value="ECO:0007669"/>
    <property type="project" value="UniProtKB-EC"/>
</dbReference>
<dbReference type="Pfam" id="PF01590">
    <property type="entry name" value="GAF"/>
    <property type="match status" value="1"/>
</dbReference>
<dbReference type="Proteomes" id="UP001447374">
    <property type="component" value="Unassembled WGS sequence"/>
</dbReference>
<comment type="caution">
    <text evidence="2">The sequence shown here is derived from an EMBL/GenBank/DDBJ whole genome shotgun (WGS) entry which is preliminary data.</text>
</comment>
<dbReference type="SMART" id="SM00065">
    <property type="entry name" value="GAF"/>
    <property type="match status" value="1"/>
</dbReference>
<dbReference type="InterPro" id="IPR029016">
    <property type="entry name" value="GAF-like_dom_sf"/>
</dbReference>
<evidence type="ECO:0000313" key="2">
    <source>
        <dbReference type="EMBL" id="MER0126900.1"/>
    </source>
</evidence>
<dbReference type="Pfam" id="PF00990">
    <property type="entry name" value="GGDEF"/>
    <property type="match status" value="1"/>
</dbReference>
<evidence type="ECO:0000313" key="3">
    <source>
        <dbReference type="Proteomes" id="UP001447374"/>
    </source>
</evidence>
<dbReference type="RefSeq" id="WP_349951391.1">
    <property type="nucleotide sequence ID" value="NZ_JBEHGX010000007.1"/>
</dbReference>
<dbReference type="InterPro" id="IPR003018">
    <property type="entry name" value="GAF"/>
</dbReference>
<dbReference type="PANTHER" id="PTHR43102:SF2">
    <property type="entry name" value="GAF DOMAIN-CONTAINING PROTEIN"/>
    <property type="match status" value="1"/>
</dbReference>
<keyword evidence="3" id="KW-1185">Reference proteome</keyword>
<keyword evidence="2" id="KW-0808">Transferase</keyword>
<dbReference type="CDD" id="cd01949">
    <property type="entry name" value="GGDEF"/>
    <property type="match status" value="1"/>
</dbReference>
<dbReference type="Gene3D" id="3.30.450.40">
    <property type="match status" value="1"/>
</dbReference>
<proteinExistence type="predicted"/>
<dbReference type="SUPFAM" id="SSF55073">
    <property type="entry name" value="Nucleotide cyclase"/>
    <property type="match status" value="1"/>
</dbReference>
<dbReference type="InterPro" id="IPR029787">
    <property type="entry name" value="Nucleotide_cyclase"/>
</dbReference>
<name>A0ABV1PQ08_9ENTR</name>
<dbReference type="PANTHER" id="PTHR43102">
    <property type="entry name" value="SLR1143 PROTEIN"/>
    <property type="match status" value="1"/>
</dbReference>
<dbReference type="EC" id="2.7.7.65" evidence="2"/>
<gene>
    <name evidence="2" type="ORF">ABQG75_14250</name>
</gene>
<reference evidence="2 3" key="1">
    <citation type="submission" date="2024-06" db="EMBL/GenBank/DDBJ databases">
        <title>Fanconibacter daqui strain Q02 whole shotgun sequencing project.</title>
        <authorList>
            <person name="Rodrigues J.W.A."/>
            <person name="Viana L.C."/>
            <person name="Vieira E.C."/>
            <person name="Souza F.O.L."/>
            <person name="Alegria O.C."/>
            <person name="Patroca S."/>
            <person name="Cruz A.C.R."/>
            <person name="Nunes A.R.C."/>
        </authorList>
    </citation>
    <scope>NUCLEOTIDE SEQUENCE [LARGE SCALE GENOMIC DNA]</scope>
    <source>
        <strain evidence="2 3">Q02</strain>
    </source>
</reference>
<protein>
    <submittedName>
        <fullName evidence="2">Sensor domain-containing diguanylate cyclase</fullName>
        <ecNumber evidence="2">2.7.7.65</ecNumber>
    </submittedName>
</protein>
<organism evidence="2 3">
    <name type="scientific">Franconibacter daqui</name>
    <dbReference type="NCBI Taxonomy" id="2047724"/>
    <lineage>
        <taxon>Bacteria</taxon>
        <taxon>Pseudomonadati</taxon>
        <taxon>Pseudomonadota</taxon>
        <taxon>Gammaproteobacteria</taxon>
        <taxon>Enterobacterales</taxon>
        <taxon>Enterobacteriaceae</taxon>
        <taxon>Franconibacter</taxon>
    </lineage>
</organism>
<dbReference type="SUPFAM" id="SSF55781">
    <property type="entry name" value="GAF domain-like"/>
    <property type="match status" value="1"/>
</dbReference>
<accession>A0ABV1PQ08</accession>
<dbReference type="EMBL" id="JBEHGX010000007">
    <property type="protein sequence ID" value="MER0126900.1"/>
    <property type="molecule type" value="Genomic_DNA"/>
</dbReference>
<dbReference type="SMART" id="SM00267">
    <property type="entry name" value="GGDEF"/>
    <property type="match status" value="1"/>
</dbReference>
<keyword evidence="2" id="KW-0548">Nucleotidyltransferase</keyword>
<dbReference type="PROSITE" id="PS50887">
    <property type="entry name" value="GGDEF"/>
    <property type="match status" value="1"/>
</dbReference>
<evidence type="ECO:0000259" key="1">
    <source>
        <dbReference type="PROSITE" id="PS50887"/>
    </source>
</evidence>